<feature type="region of interest" description="Disordered" evidence="1">
    <location>
        <begin position="175"/>
        <end position="206"/>
    </location>
</feature>
<protein>
    <submittedName>
        <fullName evidence="2">Uncharacterized protein</fullName>
    </submittedName>
</protein>
<evidence type="ECO:0000313" key="2">
    <source>
        <dbReference type="EMBL" id="KFM68281.1"/>
    </source>
</evidence>
<gene>
    <name evidence="2" type="ORF">X975_12430</name>
</gene>
<reference evidence="2 3" key="1">
    <citation type="submission" date="2013-11" db="EMBL/GenBank/DDBJ databases">
        <title>Genome sequencing of Stegodyphus mimosarum.</title>
        <authorList>
            <person name="Bechsgaard J."/>
        </authorList>
    </citation>
    <scope>NUCLEOTIDE SEQUENCE [LARGE SCALE GENOMIC DNA]</scope>
</reference>
<organism evidence="2 3">
    <name type="scientific">Stegodyphus mimosarum</name>
    <name type="common">African social velvet spider</name>
    <dbReference type="NCBI Taxonomy" id="407821"/>
    <lineage>
        <taxon>Eukaryota</taxon>
        <taxon>Metazoa</taxon>
        <taxon>Ecdysozoa</taxon>
        <taxon>Arthropoda</taxon>
        <taxon>Chelicerata</taxon>
        <taxon>Arachnida</taxon>
        <taxon>Araneae</taxon>
        <taxon>Araneomorphae</taxon>
        <taxon>Entelegynae</taxon>
        <taxon>Eresoidea</taxon>
        <taxon>Eresidae</taxon>
        <taxon>Stegodyphus</taxon>
    </lineage>
</organism>
<dbReference type="EMBL" id="KK116622">
    <property type="protein sequence ID" value="KFM68281.1"/>
    <property type="molecule type" value="Genomic_DNA"/>
</dbReference>
<sequence length="206" mass="22776">MGFHGPADDLHGRTFYENIRKMAKELLEFIFSENKITGNYISQTALPEMGGYGSTASLTKMPGFGHTVKTQKSVTEKVSDGLTNLVEKFKASNDKEKQAIQMSYLNESVPKYKPLIIDKSQSDCNVSSFEEKPLSDQQATVLAQATRKVRVYKPGQPGGGWADPCENDDTITEVLPESTSKISSTSTDSLEMSKIDLQSSTDWMDE</sequence>
<proteinExistence type="predicted"/>
<evidence type="ECO:0000313" key="3">
    <source>
        <dbReference type="Proteomes" id="UP000054359"/>
    </source>
</evidence>
<evidence type="ECO:0000256" key="1">
    <source>
        <dbReference type="SAM" id="MobiDB-lite"/>
    </source>
</evidence>
<dbReference type="Gene3D" id="1.25.40.90">
    <property type="match status" value="1"/>
</dbReference>
<dbReference type="AlphaFoldDB" id="A0A087TT42"/>
<dbReference type="InterPro" id="IPR008942">
    <property type="entry name" value="ENTH_VHS"/>
</dbReference>
<name>A0A087TT42_STEMI</name>
<feature type="compositionally biased region" description="Low complexity" evidence="1">
    <location>
        <begin position="178"/>
        <end position="189"/>
    </location>
</feature>
<accession>A0A087TT42</accession>
<keyword evidence="3" id="KW-1185">Reference proteome</keyword>
<feature type="non-terminal residue" evidence="2">
    <location>
        <position position="206"/>
    </location>
</feature>
<feature type="compositionally biased region" description="Polar residues" evidence="1">
    <location>
        <begin position="196"/>
        <end position="206"/>
    </location>
</feature>
<dbReference type="STRING" id="407821.A0A087TT42"/>
<dbReference type="Proteomes" id="UP000054359">
    <property type="component" value="Unassembled WGS sequence"/>
</dbReference>
<dbReference type="OrthoDB" id="118154at2759"/>